<organism evidence="1 2">
    <name type="scientific">Diploptera punctata</name>
    <name type="common">Pacific beetle cockroach</name>
    <dbReference type="NCBI Taxonomy" id="6984"/>
    <lineage>
        <taxon>Eukaryota</taxon>
        <taxon>Metazoa</taxon>
        <taxon>Ecdysozoa</taxon>
        <taxon>Arthropoda</taxon>
        <taxon>Hexapoda</taxon>
        <taxon>Insecta</taxon>
        <taxon>Pterygota</taxon>
        <taxon>Neoptera</taxon>
        <taxon>Polyneoptera</taxon>
        <taxon>Dictyoptera</taxon>
        <taxon>Blattodea</taxon>
        <taxon>Blaberoidea</taxon>
        <taxon>Blaberidae</taxon>
        <taxon>Diplopterinae</taxon>
        <taxon>Diploptera</taxon>
    </lineage>
</organism>
<keyword evidence="2" id="KW-1185">Reference proteome</keyword>
<name>A0AAD8EIF1_DIPPU</name>
<sequence>YVFTDANQTCRPNVRIRDNGIFPLNNSSITSLTLPEQVLALCEQTEIVCSGVLYNLGMRKVPIPILFITLTPDWKLLHT</sequence>
<reference evidence="1" key="2">
    <citation type="submission" date="2023-05" db="EMBL/GenBank/DDBJ databases">
        <authorList>
            <person name="Fouks B."/>
        </authorList>
    </citation>
    <scope>NUCLEOTIDE SEQUENCE</scope>
    <source>
        <strain evidence="1">Stay&amp;Tobe</strain>
        <tissue evidence="1">Testes</tissue>
    </source>
</reference>
<accession>A0AAD8EIF1</accession>
<dbReference type="EMBL" id="JASPKZ010003873">
    <property type="protein sequence ID" value="KAJ9591341.1"/>
    <property type="molecule type" value="Genomic_DNA"/>
</dbReference>
<dbReference type="Proteomes" id="UP001233999">
    <property type="component" value="Unassembled WGS sequence"/>
</dbReference>
<evidence type="ECO:0000313" key="1">
    <source>
        <dbReference type="EMBL" id="KAJ9591341.1"/>
    </source>
</evidence>
<proteinExistence type="predicted"/>
<reference evidence="1" key="1">
    <citation type="journal article" date="2023" name="IScience">
        <title>Live-bearing cockroach genome reveals convergent evolutionary mechanisms linked to viviparity in insects and beyond.</title>
        <authorList>
            <person name="Fouks B."/>
            <person name="Harrison M.C."/>
            <person name="Mikhailova A.A."/>
            <person name="Marchal E."/>
            <person name="English S."/>
            <person name="Carruthers M."/>
            <person name="Jennings E.C."/>
            <person name="Chiamaka E.L."/>
            <person name="Frigard R.A."/>
            <person name="Pippel M."/>
            <person name="Attardo G.M."/>
            <person name="Benoit J.B."/>
            <person name="Bornberg-Bauer E."/>
            <person name="Tobe S.S."/>
        </authorList>
    </citation>
    <scope>NUCLEOTIDE SEQUENCE</scope>
    <source>
        <strain evidence="1">Stay&amp;Tobe</strain>
    </source>
</reference>
<gene>
    <name evidence="1" type="ORF">L9F63_002123</name>
</gene>
<protein>
    <submittedName>
        <fullName evidence="1">Uncharacterized protein</fullName>
    </submittedName>
</protein>
<dbReference type="AlphaFoldDB" id="A0AAD8EIF1"/>
<comment type="caution">
    <text evidence="1">The sequence shown here is derived from an EMBL/GenBank/DDBJ whole genome shotgun (WGS) entry which is preliminary data.</text>
</comment>
<feature type="non-terminal residue" evidence="1">
    <location>
        <position position="1"/>
    </location>
</feature>
<evidence type="ECO:0000313" key="2">
    <source>
        <dbReference type="Proteomes" id="UP001233999"/>
    </source>
</evidence>
<feature type="non-terminal residue" evidence="1">
    <location>
        <position position="79"/>
    </location>
</feature>